<dbReference type="AlphaFoldDB" id="A0A8R7TMY7"/>
<organism evidence="1 2">
    <name type="scientific">Triticum urartu</name>
    <name type="common">Red wild einkorn</name>
    <name type="synonym">Crithodium urartu</name>
    <dbReference type="NCBI Taxonomy" id="4572"/>
    <lineage>
        <taxon>Eukaryota</taxon>
        <taxon>Viridiplantae</taxon>
        <taxon>Streptophyta</taxon>
        <taxon>Embryophyta</taxon>
        <taxon>Tracheophyta</taxon>
        <taxon>Spermatophyta</taxon>
        <taxon>Magnoliopsida</taxon>
        <taxon>Liliopsida</taxon>
        <taxon>Poales</taxon>
        <taxon>Poaceae</taxon>
        <taxon>BOP clade</taxon>
        <taxon>Pooideae</taxon>
        <taxon>Triticodae</taxon>
        <taxon>Triticeae</taxon>
        <taxon>Triticinae</taxon>
        <taxon>Triticum</taxon>
    </lineage>
</organism>
<reference evidence="2" key="1">
    <citation type="journal article" date="2013" name="Nature">
        <title>Draft genome of the wheat A-genome progenitor Triticum urartu.</title>
        <authorList>
            <person name="Ling H.Q."/>
            <person name="Zhao S."/>
            <person name="Liu D."/>
            <person name="Wang J."/>
            <person name="Sun H."/>
            <person name="Zhang C."/>
            <person name="Fan H."/>
            <person name="Li D."/>
            <person name="Dong L."/>
            <person name="Tao Y."/>
            <person name="Gao C."/>
            <person name="Wu H."/>
            <person name="Li Y."/>
            <person name="Cui Y."/>
            <person name="Guo X."/>
            <person name="Zheng S."/>
            <person name="Wang B."/>
            <person name="Yu K."/>
            <person name="Liang Q."/>
            <person name="Yang W."/>
            <person name="Lou X."/>
            <person name="Chen J."/>
            <person name="Feng M."/>
            <person name="Jian J."/>
            <person name="Zhang X."/>
            <person name="Luo G."/>
            <person name="Jiang Y."/>
            <person name="Liu J."/>
            <person name="Wang Z."/>
            <person name="Sha Y."/>
            <person name="Zhang B."/>
            <person name="Wu H."/>
            <person name="Tang D."/>
            <person name="Shen Q."/>
            <person name="Xue P."/>
            <person name="Zou S."/>
            <person name="Wang X."/>
            <person name="Liu X."/>
            <person name="Wang F."/>
            <person name="Yang Y."/>
            <person name="An X."/>
            <person name="Dong Z."/>
            <person name="Zhang K."/>
            <person name="Zhang X."/>
            <person name="Luo M.C."/>
            <person name="Dvorak J."/>
            <person name="Tong Y."/>
            <person name="Wang J."/>
            <person name="Yang H."/>
            <person name="Li Z."/>
            <person name="Wang D."/>
            <person name="Zhang A."/>
            <person name="Wang J."/>
        </authorList>
    </citation>
    <scope>NUCLEOTIDE SEQUENCE</scope>
    <source>
        <strain evidence="2">cv. G1812</strain>
    </source>
</reference>
<keyword evidence="2" id="KW-1185">Reference proteome</keyword>
<evidence type="ECO:0000313" key="2">
    <source>
        <dbReference type="Proteomes" id="UP000015106"/>
    </source>
</evidence>
<sequence length="30" mass="3514">MWPVVCTQFVCSWSSFVLSSCTLYCPFFMN</sequence>
<reference evidence="1" key="2">
    <citation type="submission" date="2018-03" db="EMBL/GenBank/DDBJ databases">
        <title>The Triticum urartu genome reveals the dynamic nature of wheat genome evolution.</title>
        <authorList>
            <person name="Ling H."/>
            <person name="Ma B."/>
            <person name="Shi X."/>
            <person name="Liu H."/>
            <person name="Dong L."/>
            <person name="Sun H."/>
            <person name="Cao Y."/>
            <person name="Gao Q."/>
            <person name="Zheng S."/>
            <person name="Li Y."/>
            <person name="Yu Y."/>
            <person name="Du H."/>
            <person name="Qi M."/>
            <person name="Li Y."/>
            <person name="Yu H."/>
            <person name="Cui Y."/>
            <person name="Wang N."/>
            <person name="Chen C."/>
            <person name="Wu H."/>
            <person name="Zhao Y."/>
            <person name="Zhang J."/>
            <person name="Li Y."/>
            <person name="Zhou W."/>
            <person name="Zhang B."/>
            <person name="Hu W."/>
            <person name="Eijk M."/>
            <person name="Tang J."/>
            <person name="Witsenboer H."/>
            <person name="Zhao S."/>
            <person name="Li Z."/>
            <person name="Zhang A."/>
            <person name="Wang D."/>
            <person name="Liang C."/>
        </authorList>
    </citation>
    <scope>NUCLEOTIDE SEQUENCE [LARGE SCALE GENOMIC DNA]</scope>
    <source>
        <strain evidence="1">cv. G1812</strain>
    </source>
</reference>
<dbReference type="Proteomes" id="UP000015106">
    <property type="component" value="Chromosome 2"/>
</dbReference>
<name>A0A8R7TMY7_TRIUA</name>
<accession>A0A8R7TMY7</accession>
<evidence type="ECO:0000313" key="1">
    <source>
        <dbReference type="EnsemblPlants" id="TuG1812G0200005354.01.T01.cds371763"/>
    </source>
</evidence>
<dbReference type="Gramene" id="TuG1812G0200005354.01.T01">
    <property type="protein sequence ID" value="TuG1812G0200005354.01.T01.cds371763"/>
    <property type="gene ID" value="TuG1812G0200005354.01"/>
</dbReference>
<proteinExistence type="predicted"/>
<dbReference type="EnsemblPlants" id="TuG1812G0200005354.01.T01">
    <property type="protein sequence ID" value="TuG1812G0200005354.01.T01.cds371763"/>
    <property type="gene ID" value="TuG1812G0200005354.01"/>
</dbReference>
<protein>
    <submittedName>
        <fullName evidence="1">Uncharacterized protein</fullName>
    </submittedName>
</protein>
<reference evidence="1" key="3">
    <citation type="submission" date="2022-06" db="UniProtKB">
        <authorList>
            <consortium name="EnsemblPlants"/>
        </authorList>
    </citation>
    <scope>IDENTIFICATION</scope>
</reference>